<dbReference type="AlphaFoldDB" id="A0A2K3K3K2"/>
<evidence type="ECO:0000313" key="1">
    <source>
        <dbReference type="EMBL" id="PNX60869.1"/>
    </source>
</evidence>
<protein>
    <submittedName>
        <fullName evidence="1">Uncharacterized protein</fullName>
    </submittedName>
</protein>
<comment type="caution">
    <text evidence="1">The sequence shown here is derived from an EMBL/GenBank/DDBJ whole genome shotgun (WGS) entry which is preliminary data.</text>
</comment>
<reference evidence="1 2" key="1">
    <citation type="journal article" date="2014" name="Am. J. Bot.">
        <title>Genome assembly and annotation for red clover (Trifolium pratense; Fabaceae).</title>
        <authorList>
            <person name="Istvanek J."/>
            <person name="Jaros M."/>
            <person name="Krenek A."/>
            <person name="Repkova J."/>
        </authorList>
    </citation>
    <scope>NUCLEOTIDE SEQUENCE [LARGE SCALE GENOMIC DNA]</scope>
    <source>
        <strain evidence="2">cv. Tatra</strain>
        <tissue evidence="1">Young leaves</tissue>
    </source>
</reference>
<proteinExistence type="predicted"/>
<accession>A0A2K3K3K2</accession>
<evidence type="ECO:0000313" key="2">
    <source>
        <dbReference type="Proteomes" id="UP000236291"/>
    </source>
</evidence>
<dbReference type="Proteomes" id="UP000236291">
    <property type="component" value="Unassembled WGS sequence"/>
</dbReference>
<gene>
    <name evidence="1" type="ORF">L195_g060389</name>
</gene>
<organism evidence="1 2">
    <name type="scientific">Trifolium pratense</name>
    <name type="common">Red clover</name>
    <dbReference type="NCBI Taxonomy" id="57577"/>
    <lineage>
        <taxon>Eukaryota</taxon>
        <taxon>Viridiplantae</taxon>
        <taxon>Streptophyta</taxon>
        <taxon>Embryophyta</taxon>
        <taxon>Tracheophyta</taxon>
        <taxon>Spermatophyta</taxon>
        <taxon>Magnoliopsida</taxon>
        <taxon>eudicotyledons</taxon>
        <taxon>Gunneridae</taxon>
        <taxon>Pentapetalae</taxon>
        <taxon>rosids</taxon>
        <taxon>fabids</taxon>
        <taxon>Fabales</taxon>
        <taxon>Fabaceae</taxon>
        <taxon>Papilionoideae</taxon>
        <taxon>50 kb inversion clade</taxon>
        <taxon>NPAAA clade</taxon>
        <taxon>Hologalegina</taxon>
        <taxon>IRL clade</taxon>
        <taxon>Trifolieae</taxon>
        <taxon>Trifolium</taxon>
    </lineage>
</organism>
<sequence>MVMKDIKSSSFRRKLLNITKSFMMPPG</sequence>
<feature type="non-terminal residue" evidence="1">
    <location>
        <position position="27"/>
    </location>
</feature>
<name>A0A2K3K3K2_TRIPR</name>
<dbReference type="EMBL" id="ASHM01138787">
    <property type="protein sequence ID" value="PNX60869.1"/>
    <property type="molecule type" value="Genomic_DNA"/>
</dbReference>
<reference evidence="1 2" key="2">
    <citation type="journal article" date="2017" name="Front. Plant Sci.">
        <title>Gene Classification and Mining of Molecular Markers Useful in Red Clover (Trifolium pratense) Breeding.</title>
        <authorList>
            <person name="Istvanek J."/>
            <person name="Dluhosova J."/>
            <person name="Dluhos P."/>
            <person name="Patkova L."/>
            <person name="Nedelnik J."/>
            <person name="Repkova J."/>
        </authorList>
    </citation>
    <scope>NUCLEOTIDE SEQUENCE [LARGE SCALE GENOMIC DNA]</scope>
    <source>
        <strain evidence="2">cv. Tatra</strain>
        <tissue evidence="1">Young leaves</tissue>
    </source>
</reference>